<dbReference type="GO" id="GO:0016301">
    <property type="term" value="F:kinase activity"/>
    <property type="evidence" value="ECO:0007669"/>
    <property type="project" value="UniProtKB-KW"/>
</dbReference>
<feature type="domain" description="Signal transduction histidine kinase internal region" evidence="2">
    <location>
        <begin position="173"/>
        <end position="249"/>
    </location>
</feature>
<name>A0ABP1EXH9_9FLAO</name>
<dbReference type="Pfam" id="PF06580">
    <property type="entry name" value="His_kinase"/>
    <property type="match status" value="1"/>
</dbReference>
<keyword evidence="3" id="KW-0808">Transferase</keyword>
<organism evidence="3 4">
    <name type="scientific">Tenacibaculum polynesiense</name>
    <dbReference type="NCBI Taxonomy" id="3137857"/>
    <lineage>
        <taxon>Bacteria</taxon>
        <taxon>Pseudomonadati</taxon>
        <taxon>Bacteroidota</taxon>
        <taxon>Flavobacteriia</taxon>
        <taxon>Flavobacteriales</taxon>
        <taxon>Flavobacteriaceae</taxon>
        <taxon>Tenacibaculum</taxon>
    </lineage>
</organism>
<dbReference type="InterPro" id="IPR010559">
    <property type="entry name" value="Sig_transdc_His_kin_internal"/>
</dbReference>
<evidence type="ECO:0000256" key="1">
    <source>
        <dbReference type="SAM" id="Phobius"/>
    </source>
</evidence>
<feature type="transmembrane region" description="Helical" evidence="1">
    <location>
        <begin position="59"/>
        <end position="77"/>
    </location>
</feature>
<dbReference type="PANTHER" id="PTHR34220:SF7">
    <property type="entry name" value="SENSOR HISTIDINE KINASE YPDA"/>
    <property type="match status" value="1"/>
</dbReference>
<dbReference type="EMBL" id="CAXJIO010000010">
    <property type="protein sequence ID" value="CAL2101996.1"/>
    <property type="molecule type" value="Genomic_DNA"/>
</dbReference>
<dbReference type="Proteomes" id="UP001497527">
    <property type="component" value="Unassembled WGS sequence"/>
</dbReference>
<keyword evidence="1" id="KW-0812">Transmembrane</keyword>
<feature type="transmembrane region" description="Helical" evidence="1">
    <location>
        <begin position="132"/>
        <end position="153"/>
    </location>
</feature>
<gene>
    <name evidence="3" type="ORF">T190423A01A_10559</name>
</gene>
<protein>
    <submittedName>
        <fullName evidence="3">Histidine kinase</fullName>
    </submittedName>
</protein>
<dbReference type="InterPro" id="IPR050640">
    <property type="entry name" value="Bact_2-comp_sensor_kinase"/>
</dbReference>
<evidence type="ECO:0000259" key="2">
    <source>
        <dbReference type="Pfam" id="PF06580"/>
    </source>
</evidence>
<feature type="transmembrane region" description="Helical" evidence="1">
    <location>
        <begin position="89"/>
        <end position="112"/>
    </location>
</feature>
<evidence type="ECO:0000313" key="3">
    <source>
        <dbReference type="EMBL" id="CAL2101996.1"/>
    </source>
</evidence>
<comment type="caution">
    <text evidence="3">The sequence shown here is derived from an EMBL/GenBank/DDBJ whole genome shotgun (WGS) entry which is preliminary data.</text>
</comment>
<feature type="transmembrane region" description="Helical" evidence="1">
    <location>
        <begin position="30"/>
        <end position="47"/>
    </location>
</feature>
<keyword evidence="1" id="KW-0472">Membrane</keyword>
<reference evidence="3 4" key="1">
    <citation type="submission" date="2024-05" db="EMBL/GenBank/DDBJ databases">
        <authorList>
            <person name="Duchaud E."/>
        </authorList>
    </citation>
    <scope>NUCLEOTIDE SEQUENCE [LARGE SCALE GENOMIC DNA]</scope>
    <source>
        <strain evidence="3">Ena-SAMPLE-TAB-13-05-2024-13:56:06:370-140308</strain>
    </source>
</reference>
<evidence type="ECO:0000313" key="4">
    <source>
        <dbReference type="Proteomes" id="UP001497527"/>
    </source>
</evidence>
<keyword evidence="4" id="KW-1185">Reference proteome</keyword>
<sequence>MFFIKLTLMIELKLYDNNTSIRTIPKKYHILFWIGYFSFNVIRWGSYFDDYWYSLKSNLVEFPLHIILVYLNLYFFIPKFLLAKKYKRYISLVFVSLCLLYIVRTLLNYVLVTENIWPEAEGYQEAFTFNHIIAVTLGELYVLALATAIKLTVDWVNQRKRIENLKKEHLKSELNFLKTQIQPHFFFNTLNNLYALTLEKSDLASSVVLKLSDIMQYVIYDIKEPNVSLLKEIEYIQNYIDLELLRCNKNANIDLKIHGDISQAKVPPLLFLPYIENCFKHGNKNSNDFYIYISFKINPQNELVFNLKNSFNPSFEVNDKKGIGNANTKRRLDLIFKNRYQLDISREENIFSVNLNIPLTKKEYSEN</sequence>
<proteinExistence type="predicted"/>
<dbReference type="InterPro" id="IPR036890">
    <property type="entry name" value="HATPase_C_sf"/>
</dbReference>
<keyword evidence="1" id="KW-1133">Transmembrane helix</keyword>
<accession>A0ABP1EXH9</accession>
<dbReference type="PANTHER" id="PTHR34220">
    <property type="entry name" value="SENSOR HISTIDINE KINASE YPDA"/>
    <property type="match status" value="1"/>
</dbReference>
<keyword evidence="3" id="KW-0418">Kinase</keyword>
<dbReference type="Gene3D" id="3.30.565.10">
    <property type="entry name" value="Histidine kinase-like ATPase, C-terminal domain"/>
    <property type="match status" value="1"/>
</dbReference>